<feature type="domain" description="PilZ" evidence="1">
    <location>
        <begin position="2"/>
        <end position="80"/>
    </location>
</feature>
<evidence type="ECO:0000259" key="1">
    <source>
        <dbReference type="Pfam" id="PF07238"/>
    </source>
</evidence>
<organism evidence="2">
    <name type="scientific">marine sediment metagenome</name>
    <dbReference type="NCBI Taxonomy" id="412755"/>
    <lineage>
        <taxon>unclassified sequences</taxon>
        <taxon>metagenomes</taxon>
        <taxon>ecological metagenomes</taxon>
    </lineage>
</organism>
<dbReference type="Pfam" id="PF07238">
    <property type="entry name" value="PilZ"/>
    <property type="match status" value="1"/>
</dbReference>
<dbReference type="SUPFAM" id="SSF141371">
    <property type="entry name" value="PilZ domain-like"/>
    <property type="match status" value="1"/>
</dbReference>
<name>X1GBK6_9ZZZZ</name>
<dbReference type="EMBL" id="BARU01024898">
    <property type="protein sequence ID" value="GAH54592.1"/>
    <property type="molecule type" value="Genomic_DNA"/>
</dbReference>
<gene>
    <name evidence="2" type="ORF">S03H2_40186</name>
</gene>
<feature type="non-terminal residue" evidence="2">
    <location>
        <position position="1"/>
    </location>
</feature>
<protein>
    <recommendedName>
        <fullName evidence="1">PilZ domain-containing protein</fullName>
    </recommendedName>
</protein>
<reference evidence="2" key="1">
    <citation type="journal article" date="2014" name="Front. Microbiol.">
        <title>High frequency of phylogenetically diverse reductive dehalogenase-homologous genes in deep subseafloor sedimentary metagenomes.</title>
        <authorList>
            <person name="Kawai M."/>
            <person name="Futagami T."/>
            <person name="Toyoda A."/>
            <person name="Takaki Y."/>
            <person name="Nishi S."/>
            <person name="Hori S."/>
            <person name="Arai W."/>
            <person name="Tsubouchi T."/>
            <person name="Morono Y."/>
            <person name="Uchiyama I."/>
            <person name="Ito T."/>
            <person name="Fujiyama A."/>
            <person name="Inagaki F."/>
            <person name="Takami H."/>
        </authorList>
    </citation>
    <scope>NUCLEOTIDE SEQUENCE</scope>
    <source>
        <strain evidence="2">Expedition CK06-06</strain>
    </source>
</reference>
<sequence length="85" mass="9517">YIGNLAKGGLFVKTGKILPVDTLFNVEFTLPDSNHVIHTTGKVAWTRSKDKSSDKIPPGMGIQFIDMSPEDEKLLKKYIESFKFS</sequence>
<dbReference type="InterPro" id="IPR009875">
    <property type="entry name" value="PilZ_domain"/>
</dbReference>
<dbReference type="GO" id="GO:0035438">
    <property type="term" value="F:cyclic-di-GMP binding"/>
    <property type="evidence" value="ECO:0007669"/>
    <property type="project" value="InterPro"/>
</dbReference>
<comment type="caution">
    <text evidence="2">The sequence shown here is derived from an EMBL/GenBank/DDBJ whole genome shotgun (WGS) entry which is preliminary data.</text>
</comment>
<dbReference type="NCBIfam" id="TIGR02266">
    <property type="entry name" value="gmx_TIGR02266"/>
    <property type="match status" value="1"/>
</dbReference>
<proteinExistence type="predicted"/>
<accession>X1GBK6</accession>
<dbReference type="InterPro" id="IPR011752">
    <property type="entry name" value="PilV_Myxo-type"/>
</dbReference>
<dbReference type="Gene3D" id="2.40.10.220">
    <property type="entry name" value="predicted glycosyltransferase like domains"/>
    <property type="match status" value="1"/>
</dbReference>
<evidence type="ECO:0000313" key="2">
    <source>
        <dbReference type="EMBL" id="GAH54592.1"/>
    </source>
</evidence>
<dbReference type="AlphaFoldDB" id="X1GBK6"/>